<sequence>MHRLRDDADARIGRVEEITVSSAMPATASVPRAGPPRSTTTTAVERALRGAEARAYAHHRRIGSGGVDSYDHRVGVPHLVVAILNDLSVARVIREPSFSSTMVNAAMLRSLSNPAAPDSAGVFINASVQVMYHRQASYHRVEELSKVLGAEVLKRGKKGNPVLVGDTVDVDVDAVTQ</sequence>
<dbReference type="PANTHER" id="PTHR43572">
    <property type="entry name" value="CHAPERONE PROTEIN CLPD, CHLOROPLASTIC"/>
    <property type="match status" value="1"/>
</dbReference>
<accession>A0AAV5FWC1</accession>
<dbReference type="InterPro" id="IPR051650">
    <property type="entry name" value="SL_signaling_regulator"/>
</dbReference>
<evidence type="ECO:0000313" key="1">
    <source>
        <dbReference type="EMBL" id="GJN39989.1"/>
    </source>
</evidence>
<proteinExistence type="predicted"/>
<dbReference type="Gene3D" id="1.10.1780.10">
    <property type="entry name" value="Clp, N-terminal domain"/>
    <property type="match status" value="1"/>
</dbReference>
<organism evidence="1 2">
    <name type="scientific">Eleusine coracana subsp. coracana</name>
    <dbReference type="NCBI Taxonomy" id="191504"/>
    <lineage>
        <taxon>Eukaryota</taxon>
        <taxon>Viridiplantae</taxon>
        <taxon>Streptophyta</taxon>
        <taxon>Embryophyta</taxon>
        <taxon>Tracheophyta</taxon>
        <taxon>Spermatophyta</taxon>
        <taxon>Magnoliopsida</taxon>
        <taxon>Liliopsida</taxon>
        <taxon>Poales</taxon>
        <taxon>Poaceae</taxon>
        <taxon>PACMAD clade</taxon>
        <taxon>Chloridoideae</taxon>
        <taxon>Cynodonteae</taxon>
        <taxon>Eleusininae</taxon>
        <taxon>Eleusine</taxon>
    </lineage>
</organism>
<comment type="caution">
    <text evidence="1">The sequence shown here is derived from an EMBL/GenBank/DDBJ whole genome shotgun (WGS) entry which is preliminary data.</text>
</comment>
<dbReference type="AlphaFoldDB" id="A0AAV5FWC1"/>
<dbReference type="PANTHER" id="PTHR43572:SF14">
    <property type="entry name" value="OS02G0788600 PROTEIN"/>
    <property type="match status" value="1"/>
</dbReference>
<dbReference type="InterPro" id="IPR036628">
    <property type="entry name" value="Clp_N_dom_sf"/>
</dbReference>
<evidence type="ECO:0000313" key="2">
    <source>
        <dbReference type="Proteomes" id="UP001054889"/>
    </source>
</evidence>
<reference evidence="1" key="2">
    <citation type="submission" date="2021-12" db="EMBL/GenBank/DDBJ databases">
        <title>Resequencing data analysis of finger millet.</title>
        <authorList>
            <person name="Hatakeyama M."/>
            <person name="Aluri S."/>
            <person name="Balachadran M.T."/>
            <person name="Sivarajan S.R."/>
            <person name="Poveda L."/>
            <person name="Shimizu-Inatsugi R."/>
            <person name="Schlapbach R."/>
            <person name="Sreeman S.M."/>
            <person name="Shimizu K.K."/>
        </authorList>
    </citation>
    <scope>NUCLEOTIDE SEQUENCE</scope>
</reference>
<reference evidence="1" key="1">
    <citation type="journal article" date="2018" name="DNA Res.">
        <title>Multiple hybrid de novo genome assembly of finger millet, an orphan allotetraploid crop.</title>
        <authorList>
            <person name="Hatakeyama M."/>
            <person name="Aluri S."/>
            <person name="Balachadran M.T."/>
            <person name="Sivarajan S.R."/>
            <person name="Patrignani A."/>
            <person name="Gruter S."/>
            <person name="Poveda L."/>
            <person name="Shimizu-Inatsugi R."/>
            <person name="Baeten J."/>
            <person name="Francoijs K.J."/>
            <person name="Nataraja K.N."/>
            <person name="Reddy Y.A.N."/>
            <person name="Phadnis S."/>
            <person name="Ravikumar R.L."/>
            <person name="Schlapbach R."/>
            <person name="Sreeman S.M."/>
            <person name="Shimizu K.K."/>
        </authorList>
    </citation>
    <scope>NUCLEOTIDE SEQUENCE</scope>
</reference>
<dbReference type="EMBL" id="BQKI01000099">
    <property type="protein sequence ID" value="GJN39989.1"/>
    <property type="molecule type" value="Genomic_DNA"/>
</dbReference>
<keyword evidence="2" id="KW-1185">Reference proteome</keyword>
<name>A0AAV5FWC1_ELECO</name>
<gene>
    <name evidence="1" type="primary">gb29147</name>
    <name evidence="1" type="ORF">PR202_gb29147</name>
</gene>
<protein>
    <submittedName>
        <fullName evidence="1">Uncharacterized protein</fullName>
    </submittedName>
</protein>
<dbReference type="Proteomes" id="UP001054889">
    <property type="component" value="Unassembled WGS sequence"/>
</dbReference>